<reference evidence="2" key="1">
    <citation type="journal article" date="2017" name="Nat. Microbiol.">
        <title>Global analysis of biosynthetic gene clusters reveals vast potential of secondary metabolite production in Penicillium species.</title>
        <authorList>
            <person name="Nielsen J.C."/>
            <person name="Grijseels S."/>
            <person name="Prigent S."/>
            <person name="Ji B."/>
            <person name="Dainat J."/>
            <person name="Nielsen K.F."/>
            <person name="Frisvad J.C."/>
            <person name="Workman M."/>
            <person name="Nielsen J."/>
        </authorList>
    </citation>
    <scope>NUCLEOTIDE SEQUENCE [LARGE SCALE GENOMIC DNA]</scope>
    <source>
        <strain evidence="2">IBT 24891</strain>
    </source>
</reference>
<dbReference type="OrthoDB" id="76567at2759"/>
<protein>
    <submittedName>
        <fullName evidence="1">Uncharacterized protein</fullName>
    </submittedName>
</protein>
<keyword evidence="2" id="KW-1185">Reference proteome</keyword>
<sequence>MAMMTTDEHYDELDYLDRSFLEDLIPSIKTYTVSSESQFLNLINSQAKVTHSNTIFTILDEFLLFRFSDTDIHSFDSILNPENPDISFHISSIDFTGRLLLIRMPGIPHGSAAGVFSDILAYATASMGLRHTLKTYIGSRIWGEAQKRAKEPDYGWAPVRRAPGQPDRPTITLEVAYSEADKKLQSDVRFWLSPKDGNANVCLTVRILRSSIRVEQWHRDDHGRICRKGVACVKNTKDGFLVDDTYPIRISFKDLYNREADCPRERDIDVTSEDLKVLARTVWDDHQV</sequence>
<accession>A0A1V6TUT8</accession>
<evidence type="ECO:0000313" key="2">
    <source>
        <dbReference type="Proteomes" id="UP000191285"/>
    </source>
</evidence>
<dbReference type="Proteomes" id="UP000191285">
    <property type="component" value="Unassembled WGS sequence"/>
</dbReference>
<dbReference type="EMBL" id="MLKD01000002">
    <property type="protein sequence ID" value="OQE29609.1"/>
    <property type="molecule type" value="Genomic_DNA"/>
</dbReference>
<organism evidence="1 2">
    <name type="scientific">Penicillium steckii</name>
    <dbReference type="NCBI Taxonomy" id="303698"/>
    <lineage>
        <taxon>Eukaryota</taxon>
        <taxon>Fungi</taxon>
        <taxon>Dikarya</taxon>
        <taxon>Ascomycota</taxon>
        <taxon>Pezizomycotina</taxon>
        <taxon>Eurotiomycetes</taxon>
        <taxon>Eurotiomycetidae</taxon>
        <taxon>Eurotiales</taxon>
        <taxon>Aspergillaceae</taxon>
        <taxon>Penicillium</taxon>
    </lineage>
</organism>
<proteinExistence type="predicted"/>
<gene>
    <name evidence="1" type="ORF">PENSTE_c002G02019</name>
</gene>
<name>A0A1V6TUT8_9EURO</name>
<evidence type="ECO:0000313" key="1">
    <source>
        <dbReference type="EMBL" id="OQE29609.1"/>
    </source>
</evidence>
<dbReference type="STRING" id="303698.A0A1V6TUT8"/>
<comment type="caution">
    <text evidence="1">The sequence shown here is derived from an EMBL/GenBank/DDBJ whole genome shotgun (WGS) entry which is preliminary data.</text>
</comment>
<dbReference type="AlphaFoldDB" id="A0A1V6TUT8"/>